<dbReference type="EMBL" id="BFEA01000146">
    <property type="protein sequence ID" value="GBG71399.1"/>
    <property type="molecule type" value="Genomic_DNA"/>
</dbReference>
<keyword evidence="2" id="KW-1185">Reference proteome</keyword>
<sequence length="94" mass="10520">MVYYTRRRQKCMKTTGGRYYICKNARSVWSQHVCAGCDGGGASLTCLIVSDETNVHEDNQGRCYVRKKARSVRSQHVCAGGRFRSPGRVQAPFG</sequence>
<comment type="caution">
    <text evidence="1">The sequence shown here is derived from an EMBL/GenBank/DDBJ whole genome shotgun (WGS) entry which is preliminary data.</text>
</comment>
<evidence type="ECO:0000313" key="2">
    <source>
        <dbReference type="Proteomes" id="UP000265515"/>
    </source>
</evidence>
<protein>
    <submittedName>
        <fullName evidence="1">Uncharacterized protein</fullName>
    </submittedName>
</protein>
<dbReference type="AlphaFoldDB" id="A0A388KMW5"/>
<organism evidence="1 2">
    <name type="scientific">Chara braunii</name>
    <name type="common">Braun's stonewort</name>
    <dbReference type="NCBI Taxonomy" id="69332"/>
    <lineage>
        <taxon>Eukaryota</taxon>
        <taxon>Viridiplantae</taxon>
        <taxon>Streptophyta</taxon>
        <taxon>Charophyceae</taxon>
        <taxon>Charales</taxon>
        <taxon>Characeae</taxon>
        <taxon>Chara</taxon>
    </lineage>
</organism>
<proteinExistence type="predicted"/>
<reference evidence="1 2" key="1">
    <citation type="journal article" date="2018" name="Cell">
        <title>The Chara Genome: Secondary Complexity and Implications for Plant Terrestrialization.</title>
        <authorList>
            <person name="Nishiyama T."/>
            <person name="Sakayama H."/>
            <person name="Vries J.D."/>
            <person name="Buschmann H."/>
            <person name="Saint-Marcoux D."/>
            <person name="Ullrich K.K."/>
            <person name="Haas F.B."/>
            <person name="Vanderstraeten L."/>
            <person name="Becker D."/>
            <person name="Lang D."/>
            <person name="Vosolsobe S."/>
            <person name="Rombauts S."/>
            <person name="Wilhelmsson P.K.I."/>
            <person name="Janitza P."/>
            <person name="Kern R."/>
            <person name="Heyl A."/>
            <person name="Rumpler F."/>
            <person name="Villalobos L.I.A.C."/>
            <person name="Clay J.M."/>
            <person name="Skokan R."/>
            <person name="Toyoda A."/>
            <person name="Suzuki Y."/>
            <person name="Kagoshima H."/>
            <person name="Schijlen E."/>
            <person name="Tajeshwar N."/>
            <person name="Catarino B."/>
            <person name="Hetherington A.J."/>
            <person name="Saltykova A."/>
            <person name="Bonnot C."/>
            <person name="Breuninger H."/>
            <person name="Symeonidi A."/>
            <person name="Radhakrishnan G.V."/>
            <person name="Van Nieuwerburgh F."/>
            <person name="Deforce D."/>
            <person name="Chang C."/>
            <person name="Karol K.G."/>
            <person name="Hedrich R."/>
            <person name="Ulvskov P."/>
            <person name="Glockner G."/>
            <person name="Delwiche C.F."/>
            <person name="Petrasek J."/>
            <person name="Van de Peer Y."/>
            <person name="Friml J."/>
            <person name="Beilby M."/>
            <person name="Dolan L."/>
            <person name="Kohara Y."/>
            <person name="Sugano S."/>
            <person name="Fujiyama A."/>
            <person name="Delaux P.-M."/>
            <person name="Quint M."/>
            <person name="TheiBen G."/>
            <person name="Hagemann M."/>
            <person name="Harholt J."/>
            <person name="Dunand C."/>
            <person name="Zachgo S."/>
            <person name="Langdale J."/>
            <person name="Maumus F."/>
            <person name="Straeten D.V.D."/>
            <person name="Gould S.B."/>
            <person name="Rensing S.A."/>
        </authorList>
    </citation>
    <scope>NUCLEOTIDE SEQUENCE [LARGE SCALE GENOMIC DNA]</scope>
    <source>
        <strain evidence="1 2">S276</strain>
    </source>
</reference>
<name>A0A388KMW5_CHABU</name>
<accession>A0A388KMW5</accession>
<dbReference type="Gramene" id="GBG71399">
    <property type="protein sequence ID" value="GBG71399"/>
    <property type="gene ID" value="CBR_g8819"/>
</dbReference>
<gene>
    <name evidence="1" type="ORF">CBR_g8819</name>
</gene>
<dbReference type="Proteomes" id="UP000265515">
    <property type="component" value="Unassembled WGS sequence"/>
</dbReference>
<evidence type="ECO:0000313" key="1">
    <source>
        <dbReference type="EMBL" id="GBG71399.1"/>
    </source>
</evidence>